<feature type="domain" description="HTH hxlR-type" evidence="4">
    <location>
        <begin position="17"/>
        <end position="115"/>
    </location>
</feature>
<keyword evidence="6" id="KW-1185">Reference proteome</keyword>
<keyword evidence="3" id="KW-0804">Transcription</keyword>
<dbReference type="Gene3D" id="1.10.10.10">
    <property type="entry name" value="Winged helix-like DNA-binding domain superfamily/Winged helix DNA-binding domain"/>
    <property type="match status" value="1"/>
</dbReference>
<dbReference type="PROSITE" id="PS51118">
    <property type="entry name" value="HTH_HXLR"/>
    <property type="match status" value="1"/>
</dbReference>
<evidence type="ECO:0000313" key="5">
    <source>
        <dbReference type="EMBL" id="RJF82404.1"/>
    </source>
</evidence>
<dbReference type="EMBL" id="QYUL01000002">
    <property type="protein sequence ID" value="RJF82404.1"/>
    <property type="molecule type" value="Genomic_DNA"/>
</dbReference>
<dbReference type="GO" id="GO:0003677">
    <property type="term" value="F:DNA binding"/>
    <property type="evidence" value="ECO:0007669"/>
    <property type="project" value="UniProtKB-KW"/>
</dbReference>
<dbReference type="InterPro" id="IPR036390">
    <property type="entry name" value="WH_DNA-bd_sf"/>
</dbReference>
<comment type="caution">
    <text evidence="5">The sequence shown here is derived from an EMBL/GenBank/DDBJ whole genome shotgun (WGS) entry which is preliminary data.</text>
</comment>
<dbReference type="InterPro" id="IPR002577">
    <property type="entry name" value="HTH_HxlR"/>
</dbReference>
<keyword evidence="1" id="KW-0805">Transcription regulation</keyword>
<evidence type="ECO:0000256" key="3">
    <source>
        <dbReference type="ARBA" id="ARBA00023163"/>
    </source>
</evidence>
<name>A0A418VZ59_9PROT</name>
<keyword evidence="2" id="KW-0238">DNA-binding</keyword>
<protein>
    <submittedName>
        <fullName evidence="5">Transcriptional regulator</fullName>
    </submittedName>
</protein>
<proteinExistence type="predicted"/>
<accession>A0A418VZ59</accession>
<dbReference type="Proteomes" id="UP000283458">
    <property type="component" value="Unassembled WGS sequence"/>
</dbReference>
<dbReference type="AlphaFoldDB" id="A0A418VZ59"/>
<organism evidence="5 6">
    <name type="scientific">Azospirillum cavernae</name>
    <dbReference type="NCBI Taxonomy" id="2320860"/>
    <lineage>
        <taxon>Bacteria</taxon>
        <taxon>Pseudomonadati</taxon>
        <taxon>Pseudomonadota</taxon>
        <taxon>Alphaproteobacteria</taxon>
        <taxon>Rhodospirillales</taxon>
        <taxon>Azospirillaceae</taxon>
        <taxon>Azospirillum</taxon>
    </lineage>
</organism>
<evidence type="ECO:0000256" key="1">
    <source>
        <dbReference type="ARBA" id="ARBA00023015"/>
    </source>
</evidence>
<evidence type="ECO:0000256" key="2">
    <source>
        <dbReference type="ARBA" id="ARBA00023125"/>
    </source>
</evidence>
<dbReference type="InterPro" id="IPR036388">
    <property type="entry name" value="WH-like_DNA-bd_sf"/>
</dbReference>
<dbReference type="Pfam" id="PF01638">
    <property type="entry name" value="HxlR"/>
    <property type="match status" value="1"/>
</dbReference>
<sequence>MVLKVRKSRAERLPPTCEVGECMGLLGGAWTPNVIWHLSGGPRRFGELRIDMPGISAKMLSARLKDLEEKGVIRRTVAATSPPSVEYALSDLGRELVPAITAIAAVGARLKARRLAVAAADAPTGQEATVQHKDED</sequence>
<gene>
    <name evidence="5" type="ORF">D3877_15515</name>
</gene>
<dbReference type="OrthoDB" id="9800350at2"/>
<dbReference type="SUPFAM" id="SSF46785">
    <property type="entry name" value="Winged helix' DNA-binding domain"/>
    <property type="match status" value="1"/>
</dbReference>
<reference evidence="5 6" key="1">
    <citation type="submission" date="2018-09" db="EMBL/GenBank/DDBJ databases">
        <authorList>
            <person name="Zhu H."/>
        </authorList>
    </citation>
    <scope>NUCLEOTIDE SEQUENCE [LARGE SCALE GENOMIC DNA]</scope>
    <source>
        <strain evidence="5 6">K2W22B-5</strain>
    </source>
</reference>
<evidence type="ECO:0000313" key="6">
    <source>
        <dbReference type="Proteomes" id="UP000283458"/>
    </source>
</evidence>
<evidence type="ECO:0000259" key="4">
    <source>
        <dbReference type="PROSITE" id="PS51118"/>
    </source>
</evidence>
<dbReference type="PANTHER" id="PTHR33204">
    <property type="entry name" value="TRANSCRIPTIONAL REGULATOR, MARR FAMILY"/>
    <property type="match status" value="1"/>
</dbReference>